<keyword evidence="1" id="KW-0812">Transmembrane</keyword>
<evidence type="ECO:0000313" key="2">
    <source>
        <dbReference type="EMBL" id="RVQ69055.1"/>
    </source>
</evidence>
<keyword evidence="1" id="KW-0472">Membrane</keyword>
<name>A0A437H0B8_9SPHN</name>
<sequence>MQLTSILAIYSLFWVMSAFLVMPFGIRTHREAGEALVPGQADSAPSNFRPGRIALRATVLAALLFGAFYANYVNGWIETGDINYAQPPQEILDEHARMLAGVKPDAAAD</sequence>
<comment type="caution">
    <text evidence="2">The sequence shown here is derived from an EMBL/GenBank/DDBJ whole genome shotgun (WGS) entry which is preliminary data.</text>
</comment>
<organism evidence="2 3">
    <name type="scientific">Croceicoccus ponticola</name>
    <dbReference type="NCBI Taxonomy" id="2217664"/>
    <lineage>
        <taxon>Bacteria</taxon>
        <taxon>Pseudomonadati</taxon>
        <taxon>Pseudomonadota</taxon>
        <taxon>Alphaproteobacteria</taxon>
        <taxon>Sphingomonadales</taxon>
        <taxon>Erythrobacteraceae</taxon>
        <taxon>Croceicoccus</taxon>
    </lineage>
</organism>
<keyword evidence="3" id="KW-1185">Reference proteome</keyword>
<accession>A0A437H0B8</accession>
<dbReference type="InterPro" id="IPR009935">
    <property type="entry name" value="DUF1467"/>
</dbReference>
<feature type="transmembrane region" description="Helical" evidence="1">
    <location>
        <begin position="53"/>
        <end position="72"/>
    </location>
</feature>
<dbReference type="Proteomes" id="UP000283003">
    <property type="component" value="Unassembled WGS sequence"/>
</dbReference>
<feature type="transmembrane region" description="Helical" evidence="1">
    <location>
        <begin position="6"/>
        <end position="26"/>
    </location>
</feature>
<reference evidence="2 3" key="1">
    <citation type="submission" date="2018-12" db="EMBL/GenBank/DDBJ databases">
        <title>Croceicoccus ponticola sp. nov., a lipolytic bacterium isolated from seawater.</title>
        <authorList>
            <person name="Yoon J.-H."/>
        </authorList>
    </citation>
    <scope>NUCLEOTIDE SEQUENCE [LARGE SCALE GENOMIC DNA]</scope>
    <source>
        <strain evidence="2 3">GM-16</strain>
    </source>
</reference>
<keyword evidence="1" id="KW-1133">Transmembrane helix</keyword>
<dbReference type="EMBL" id="RXOL01000001">
    <property type="protein sequence ID" value="RVQ69055.1"/>
    <property type="molecule type" value="Genomic_DNA"/>
</dbReference>
<dbReference type="RefSeq" id="WP_127611241.1">
    <property type="nucleotide sequence ID" value="NZ_RXOL01000001.1"/>
</dbReference>
<gene>
    <name evidence="2" type="ORF">EKN06_02255</name>
</gene>
<proteinExistence type="predicted"/>
<protein>
    <submittedName>
        <fullName evidence="2">DUF1467 family protein</fullName>
    </submittedName>
</protein>
<dbReference type="AlphaFoldDB" id="A0A437H0B8"/>
<evidence type="ECO:0000313" key="3">
    <source>
        <dbReference type="Proteomes" id="UP000283003"/>
    </source>
</evidence>
<dbReference type="OrthoDB" id="9804637at2"/>
<evidence type="ECO:0000256" key="1">
    <source>
        <dbReference type="SAM" id="Phobius"/>
    </source>
</evidence>
<dbReference type="Pfam" id="PF07330">
    <property type="entry name" value="DUF1467"/>
    <property type="match status" value="1"/>
</dbReference>